<dbReference type="CDD" id="cd00685">
    <property type="entry name" value="Trans_IPPS_HT"/>
    <property type="match status" value="1"/>
</dbReference>
<evidence type="ECO:0000256" key="7">
    <source>
        <dbReference type="ARBA" id="ARBA00069024"/>
    </source>
</evidence>
<evidence type="ECO:0000256" key="8">
    <source>
        <dbReference type="RuleBase" id="RU004466"/>
    </source>
</evidence>
<accession>A0A0G3I5V4</accession>
<keyword evidence="4" id="KW-0479">Metal-binding</keyword>
<dbReference type="Gene3D" id="1.10.600.10">
    <property type="entry name" value="Farnesyl Diphosphate Synthase"/>
    <property type="match status" value="1"/>
</dbReference>
<keyword evidence="6" id="KW-0414">Isoprene biosynthesis</keyword>
<evidence type="ECO:0000256" key="6">
    <source>
        <dbReference type="ARBA" id="ARBA00023229"/>
    </source>
</evidence>
<keyword evidence="5" id="KW-0460">Magnesium</keyword>
<dbReference type="PANTHER" id="PTHR43281">
    <property type="entry name" value="FARNESYL DIPHOSPHATE SYNTHASE"/>
    <property type="match status" value="1"/>
</dbReference>
<dbReference type="InterPro" id="IPR033749">
    <property type="entry name" value="Polyprenyl_synt_CS"/>
</dbReference>
<organism evidence="9 10">
    <name type="scientific">Candidatus Liberibacter africanus PTSAPSY</name>
    <dbReference type="NCBI Taxonomy" id="1277257"/>
    <lineage>
        <taxon>Bacteria</taxon>
        <taxon>Pseudomonadati</taxon>
        <taxon>Pseudomonadota</taxon>
        <taxon>Alphaproteobacteria</taxon>
        <taxon>Hyphomicrobiales</taxon>
        <taxon>Rhizobiaceae</taxon>
        <taxon>Liberibacter</taxon>
    </lineage>
</organism>
<evidence type="ECO:0000313" key="9">
    <source>
        <dbReference type="EMBL" id="AKK20650.1"/>
    </source>
</evidence>
<keyword evidence="10" id="KW-1185">Reference proteome</keyword>
<dbReference type="GO" id="GO:0016114">
    <property type="term" value="P:terpenoid biosynthetic process"/>
    <property type="evidence" value="ECO:0007669"/>
    <property type="project" value="UniProtKB-ARBA"/>
</dbReference>
<proteinExistence type="inferred from homology"/>
<dbReference type="STRING" id="1277257.G293_05195"/>
<dbReference type="RefSeq" id="WP_047264598.1">
    <property type="nucleotide sequence ID" value="NZ_CP004021.1"/>
</dbReference>
<evidence type="ECO:0000256" key="4">
    <source>
        <dbReference type="ARBA" id="ARBA00022723"/>
    </source>
</evidence>
<dbReference type="OrthoDB" id="9805316at2"/>
<dbReference type="SFLD" id="SFLDG01017">
    <property type="entry name" value="Polyprenyl_Transferase_Like"/>
    <property type="match status" value="1"/>
</dbReference>
<evidence type="ECO:0000256" key="1">
    <source>
        <dbReference type="ARBA" id="ARBA00001946"/>
    </source>
</evidence>
<evidence type="ECO:0000256" key="5">
    <source>
        <dbReference type="ARBA" id="ARBA00022842"/>
    </source>
</evidence>
<dbReference type="PROSITE" id="PS00444">
    <property type="entry name" value="POLYPRENYL_SYNTHASE_2"/>
    <property type="match status" value="1"/>
</dbReference>
<dbReference type="SFLD" id="SFLDS00005">
    <property type="entry name" value="Isoprenoid_Synthase_Type_I"/>
    <property type="match status" value="1"/>
</dbReference>
<dbReference type="Proteomes" id="UP000035503">
    <property type="component" value="Chromosome"/>
</dbReference>
<evidence type="ECO:0000313" key="10">
    <source>
        <dbReference type="Proteomes" id="UP000035503"/>
    </source>
</evidence>
<evidence type="ECO:0000256" key="3">
    <source>
        <dbReference type="ARBA" id="ARBA00022679"/>
    </source>
</evidence>
<dbReference type="InterPro" id="IPR008949">
    <property type="entry name" value="Isoprenoid_synthase_dom_sf"/>
</dbReference>
<keyword evidence="3 8" id="KW-0808">Transferase</keyword>
<dbReference type="PATRIC" id="fig|1277257.4.peg.1132"/>
<dbReference type="PROSITE" id="PS00723">
    <property type="entry name" value="POLYPRENYL_SYNTHASE_1"/>
    <property type="match status" value="1"/>
</dbReference>
<comment type="similarity">
    <text evidence="2 8">Belongs to the FPP/GGPP synthase family.</text>
</comment>
<dbReference type="PANTHER" id="PTHR43281:SF1">
    <property type="entry name" value="FARNESYL DIPHOSPHATE SYNTHASE"/>
    <property type="match status" value="1"/>
</dbReference>
<evidence type="ECO:0000256" key="2">
    <source>
        <dbReference type="ARBA" id="ARBA00006706"/>
    </source>
</evidence>
<sequence>MNDDLLSKLQKNSTIIDKILDELLLHTSCHMQTQHNDRLLSAIRYALCGGKKIRAFLVTECASLFKTNYLTALRIGAAIECIHCYSLIHDDLPAMDNGHTRRGKPTVHIQYDEVTAILAGNSLLTYAFEIICSPETQLDDKARSELMLSLTRNIGLQGMIGGQMLDIQDEFIDEKQMFMIQKMKTGKLMGFACEAGAIIANTSQEEKQRLRCFGENLGIIFQLVDDLLDFADDSFKTTKKSSKNATTKNNSCVKIKGKEWVKQEIHRRNKKILEIMDSYKEKSQFLIKLSNYISFAKQ</sequence>
<dbReference type="GO" id="GO:0004659">
    <property type="term" value="F:prenyltransferase activity"/>
    <property type="evidence" value="ECO:0007669"/>
    <property type="project" value="InterPro"/>
</dbReference>
<dbReference type="AlphaFoldDB" id="A0A0G3I5V4"/>
<protein>
    <recommendedName>
        <fullName evidence="7">Probable farnesyl diphosphate synthase</fullName>
    </recommendedName>
</protein>
<comment type="cofactor">
    <cofactor evidence="1">
        <name>Mg(2+)</name>
        <dbReference type="ChEBI" id="CHEBI:18420"/>
    </cofactor>
</comment>
<dbReference type="InterPro" id="IPR000092">
    <property type="entry name" value="Polyprenyl_synt"/>
</dbReference>
<dbReference type="Pfam" id="PF00348">
    <property type="entry name" value="polyprenyl_synt"/>
    <property type="match status" value="1"/>
</dbReference>
<dbReference type="SUPFAM" id="SSF48576">
    <property type="entry name" value="Terpenoid synthases"/>
    <property type="match status" value="1"/>
</dbReference>
<gene>
    <name evidence="9" type="ORF">G293_05195</name>
</gene>
<dbReference type="KEGG" id="lau:G293_05195"/>
<dbReference type="EMBL" id="CP004021">
    <property type="protein sequence ID" value="AKK20650.1"/>
    <property type="molecule type" value="Genomic_DNA"/>
</dbReference>
<dbReference type="FunFam" id="1.10.600.10:FF:000001">
    <property type="entry name" value="Geranylgeranyl diphosphate synthase"/>
    <property type="match status" value="1"/>
</dbReference>
<dbReference type="GO" id="GO:0046872">
    <property type="term" value="F:metal ion binding"/>
    <property type="evidence" value="ECO:0007669"/>
    <property type="project" value="UniProtKB-KW"/>
</dbReference>
<name>A0A0G3I5V4_LIBAF</name>
<reference evidence="9 10" key="1">
    <citation type="journal article" date="2015" name="Genome Announc.">
        <title>Complete Genome Sequence of 'Candidatus Liberibacter africanus,' a Bacterium Associated with Citrus Huanglongbing.</title>
        <authorList>
            <person name="Lin H."/>
            <person name="Pietersen G."/>
            <person name="Han C."/>
            <person name="Read D.A."/>
            <person name="Lou B."/>
            <person name="Gupta G."/>
            <person name="Civerolo E.L."/>
        </authorList>
    </citation>
    <scope>NUCLEOTIDE SEQUENCE [LARGE SCALE GENOMIC DNA]</scope>
    <source>
        <strain evidence="9 10">PTSAPSY</strain>
    </source>
</reference>